<protein>
    <submittedName>
        <fullName evidence="1">Uncharacterized protein</fullName>
    </submittedName>
</protein>
<dbReference type="Proteomes" id="UP000677152">
    <property type="component" value="Chromosome"/>
</dbReference>
<accession>A0AA45L8X7</accession>
<name>A0AA45L8X7_9PSEU</name>
<evidence type="ECO:0000313" key="2">
    <source>
        <dbReference type="Proteomes" id="UP000677152"/>
    </source>
</evidence>
<dbReference type="EMBL" id="CP073249">
    <property type="protein sequence ID" value="QUF05819.1"/>
    <property type="molecule type" value="Genomic_DNA"/>
</dbReference>
<organism evidence="1 2">
    <name type="scientific">Actinosynnema pretiosum subsp. pretiosum</name>
    <dbReference type="NCBI Taxonomy" id="103721"/>
    <lineage>
        <taxon>Bacteria</taxon>
        <taxon>Bacillati</taxon>
        <taxon>Actinomycetota</taxon>
        <taxon>Actinomycetes</taxon>
        <taxon>Pseudonocardiales</taxon>
        <taxon>Pseudonocardiaceae</taxon>
        <taxon>Actinosynnema</taxon>
    </lineage>
</organism>
<dbReference type="AlphaFoldDB" id="A0AA45L8X7"/>
<gene>
    <name evidence="1" type="ORF">KCV87_06980</name>
</gene>
<sequence length="308" mass="34835">MTAEQQEQAFEKLRKCQDRREQWRLMEKLRGSDKERLKRELSTLRDSQETPEELAFTSALFLCEKFGETPITLIALAHDRPLPLGDALKAVEKNRKHELVPEVCAEQVLRHEPGTSTAVLDTIEAIGRARKGEGVTGYHVGLLDRPAWSYPIRKLAFEKVSKTLSDGLRRHYYRVLFHDRHAPAGDRSAYAENLQKISESAGRGLFYKLAADAGVDARTKFDSAKAAHDKQVRLELCRRAAEETSDKSLRVKALRSAWDADEDGGAWFAARLLAGLSEKERRSLLSELGSRHRERVSTLLAAFAEKVR</sequence>
<evidence type="ECO:0000313" key="1">
    <source>
        <dbReference type="EMBL" id="QUF05819.1"/>
    </source>
</evidence>
<proteinExistence type="predicted"/>
<reference evidence="1" key="1">
    <citation type="submission" date="2021-04" db="EMBL/GenBank/DDBJ databases">
        <title>Genomic sequence of Actinosynnema pretiosum subsp. pretiosum ATCC 31280 (C-14919).</title>
        <authorList>
            <person name="Bai L."/>
            <person name="Wang X."/>
            <person name="Xiao Y."/>
        </authorList>
    </citation>
    <scope>NUCLEOTIDE SEQUENCE</scope>
    <source>
        <strain evidence="1">ATCC 31280</strain>
    </source>
</reference>